<evidence type="ECO:0000313" key="7">
    <source>
        <dbReference type="Proteomes" id="UP000198914"/>
    </source>
</evidence>
<dbReference type="InterPro" id="IPR005119">
    <property type="entry name" value="LysR_subst-bd"/>
</dbReference>
<dbReference type="AlphaFoldDB" id="A0A1H3TXN8"/>
<organism evidence="6 7">
    <name type="scientific">Jannaschia faecimaris</name>
    <dbReference type="NCBI Taxonomy" id="1244108"/>
    <lineage>
        <taxon>Bacteria</taxon>
        <taxon>Pseudomonadati</taxon>
        <taxon>Pseudomonadota</taxon>
        <taxon>Alphaproteobacteria</taxon>
        <taxon>Rhodobacterales</taxon>
        <taxon>Roseobacteraceae</taxon>
        <taxon>Jannaschia</taxon>
    </lineage>
</organism>
<dbReference type="InterPro" id="IPR037402">
    <property type="entry name" value="YidZ_PBP2"/>
</dbReference>
<dbReference type="GO" id="GO:0003700">
    <property type="term" value="F:DNA-binding transcription factor activity"/>
    <property type="evidence" value="ECO:0007669"/>
    <property type="project" value="InterPro"/>
</dbReference>
<dbReference type="Proteomes" id="UP000198914">
    <property type="component" value="Unassembled WGS sequence"/>
</dbReference>
<keyword evidence="4" id="KW-0804">Transcription</keyword>
<dbReference type="Gene3D" id="3.40.190.10">
    <property type="entry name" value="Periplasmic binding protein-like II"/>
    <property type="match status" value="2"/>
</dbReference>
<dbReference type="PRINTS" id="PR00039">
    <property type="entry name" value="HTHLYSR"/>
</dbReference>
<dbReference type="EMBL" id="FNPX01000020">
    <property type="protein sequence ID" value="SDZ54827.1"/>
    <property type="molecule type" value="Genomic_DNA"/>
</dbReference>
<evidence type="ECO:0000259" key="5">
    <source>
        <dbReference type="PROSITE" id="PS50931"/>
    </source>
</evidence>
<dbReference type="PANTHER" id="PTHR30118">
    <property type="entry name" value="HTH-TYPE TRANSCRIPTIONAL REGULATOR LEUO-RELATED"/>
    <property type="match status" value="1"/>
</dbReference>
<comment type="similarity">
    <text evidence="1">Belongs to the LysR transcriptional regulatory family.</text>
</comment>
<evidence type="ECO:0000256" key="3">
    <source>
        <dbReference type="ARBA" id="ARBA00023125"/>
    </source>
</evidence>
<evidence type="ECO:0000313" key="6">
    <source>
        <dbReference type="EMBL" id="SDZ54827.1"/>
    </source>
</evidence>
<gene>
    <name evidence="6" type="ORF">SAMN05444004_12052</name>
</gene>
<reference evidence="7" key="1">
    <citation type="submission" date="2016-10" db="EMBL/GenBank/DDBJ databases">
        <authorList>
            <person name="Varghese N."/>
            <person name="Submissions S."/>
        </authorList>
    </citation>
    <scope>NUCLEOTIDE SEQUENCE [LARGE SCALE GENOMIC DNA]</scope>
    <source>
        <strain evidence="7">DSM 100420</strain>
    </source>
</reference>
<keyword evidence="7" id="KW-1185">Reference proteome</keyword>
<evidence type="ECO:0000256" key="1">
    <source>
        <dbReference type="ARBA" id="ARBA00009437"/>
    </source>
</evidence>
<dbReference type="InterPro" id="IPR036388">
    <property type="entry name" value="WH-like_DNA-bd_sf"/>
</dbReference>
<protein>
    <submittedName>
        <fullName evidence="6">Transcriptional regulator, LysR family</fullName>
    </submittedName>
</protein>
<evidence type="ECO:0000256" key="2">
    <source>
        <dbReference type="ARBA" id="ARBA00023015"/>
    </source>
</evidence>
<dbReference type="Pfam" id="PF00126">
    <property type="entry name" value="HTH_1"/>
    <property type="match status" value="1"/>
</dbReference>
<evidence type="ECO:0000256" key="4">
    <source>
        <dbReference type="ARBA" id="ARBA00023163"/>
    </source>
</evidence>
<dbReference type="Gene3D" id="1.10.10.10">
    <property type="entry name" value="Winged helix-like DNA-binding domain superfamily/Winged helix DNA-binding domain"/>
    <property type="match status" value="1"/>
</dbReference>
<dbReference type="RefSeq" id="WP_092647622.1">
    <property type="nucleotide sequence ID" value="NZ_FNPX01000020.1"/>
</dbReference>
<dbReference type="OrthoDB" id="528082at2"/>
<dbReference type="CDD" id="cd08417">
    <property type="entry name" value="PBP2_Nitroaromatics_like"/>
    <property type="match status" value="1"/>
</dbReference>
<dbReference type="STRING" id="1244108.SAMN05444004_12052"/>
<dbReference type="CDD" id="cd00090">
    <property type="entry name" value="HTH_ARSR"/>
    <property type="match status" value="1"/>
</dbReference>
<name>A0A1H3TXN8_9RHOB</name>
<dbReference type="InterPro" id="IPR000847">
    <property type="entry name" value="LysR_HTH_N"/>
</dbReference>
<proteinExistence type="inferred from homology"/>
<dbReference type="InterPro" id="IPR011991">
    <property type="entry name" value="ArsR-like_HTH"/>
</dbReference>
<dbReference type="GO" id="GO:0003677">
    <property type="term" value="F:DNA binding"/>
    <property type="evidence" value="ECO:0007669"/>
    <property type="project" value="UniProtKB-KW"/>
</dbReference>
<keyword evidence="3" id="KW-0238">DNA-binding</keyword>
<dbReference type="PANTHER" id="PTHR30118:SF15">
    <property type="entry name" value="TRANSCRIPTIONAL REGULATORY PROTEIN"/>
    <property type="match status" value="1"/>
</dbReference>
<dbReference type="InterPro" id="IPR050389">
    <property type="entry name" value="LysR-type_TF"/>
</dbReference>
<sequence length="323" mass="36128">MTNRNMSILPLLATFQALLDHGGVSEAARALGVTQSAVSKHLAKLRIAYGDELFIRSPDGMRPTPHATWMSGRVANILAEASALSDVRAFDPKSFQGSMTFSTTDEICGLLVPGLLQIIEREAPQQRVTFLPLQPNYALQQLETGQIDLVISVNWHAPDGLKQSRLTSDSFVCLMGVDHPLAKGQFNTSDFANTQHVMVAPLGLQHGHIDEALAHLDLRRFVRLSVPYFSQITPQILGDTRVVTLPSHVARSICHQYHGALQIHPLPFEVPEFSYFAMWHTRFDKDPRHIWLRGMLRKITRQSFDLLEQETGASSEDPSKTYR</sequence>
<dbReference type="PROSITE" id="PS50931">
    <property type="entry name" value="HTH_LYSR"/>
    <property type="match status" value="1"/>
</dbReference>
<accession>A0A1H3TXN8</accession>
<dbReference type="InterPro" id="IPR036390">
    <property type="entry name" value="WH_DNA-bd_sf"/>
</dbReference>
<dbReference type="Pfam" id="PF03466">
    <property type="entry name" value="LysR_substrate"/>
    <property type="match status" value="1"/>
</dbReference>
<keyword evidence="2" id="KW-0805">Transcription regulation</keyword>
<dbReference type="SUPFAM" id="SSF53850">
    <property type="entry name" value="Periplasmic binding protein-like II"/>
    <property type="match status" value="1"/>
</dbReference>
<dbReference type="SUPFAM" id="SSF46785">
    <property type="entry name" value="Winged helix' DNA-binding domain"/>
    <property type="match status" value="1"/>
</dbReference>
<feature type="domain" description="HTH lysR-type" evidence="5">
    <location>
        <begin position="9"/>
        <end position="64"/>
    </location>
</feature>